<keyword evidence="3" id="KW-0812">Transmembrane</keyword>
<dbReference type="PANTHER" id="PTHR35892:SF2">
    <property type="entry name" value="OUTER MEMBRANE PROTEIN PAGN"/>
    <property type="match status" value="1"/>
</dbReference>
<evidence type="ECO:0000256" key="4">
    <source>
        <dbReference type="ARBA" id="ARBA00022729"/>
    </source>
</evidence>
<dbReference type="GO" id="GO:0009279">
    <property type="term" value="C:cell outer membrane"/>
    <property type="evidence" value="ECO:0007669"/>
    <property type="project" value="UniProtKB-SubCell"/>
</dbReference>
<dbReference type="EMBL" id="LVHF01000012">
    <property type="protein sequence ID" value="OAN17973.1"/>
    <property type="molecule type" value="Genomic_DNA"/>
</dbReference>
<keyword evidence="5" id="KW-0472">Membrane</keyword>
<feature type="chain" id="PRO_5008090484" description="Outer membrane protein beta-barrel domain-containing protein" evidence="6">
    <location>
        <begin position="23"/>
        <end position="181"/>
    </location>
</feature>
<dbReference type="RefSeq" id="WP_068327684.1">
    <property type="nucleotide sequence ID" value="NZ_LVHF01000012.1"/>
</dbReference>
<accession>A0A178KMR8</accession>
<evidence type="ECO:0000256" key="6">
    <source>
        <dbReference type="SAM" id="SignalP"/>
    </source>
</evidence>
<evidence type="ECO:0000313" key="8">
    <source>
        <dbReference type="EMBL" id="OAN17973.1"/>
    </source>
</evidence>
<evidence type="ECO:0000256" key="2">
    <source>
        <dbReference type="ARBA" id="ARBA00022452"/>
    </source>
</evidence>
<keyword evidence="9" id="KW-1185">Reference proteome</keyword>
<reference evidence="8 9" key="1">
    <citation type="submission" date="2016-03" db="EMBL/GenBank/DDBJ databases">
        <title>Photobacterium proteolyticum sp. nov. a protease producing bacterium isolated from ocean sediments of Laizhou Bay.</title>
        <authorList>
            <person name="Li Y."/>
        </authorList>
    </citation>
    <scope>NUCLEOTIDE SEQUENCE [LARGE SCALE GENOMIC DNA]</scope>
    <source>
        <strain evidence="8 9">R-40508</strain>
    </source>
</reference>
<evidence type="ECO:0000259" key="7">
    <source>
        <dbReference type="Pfam" id="PF13505"/>
    </source>
</evidence>
<organism evidence="8 9">
    <name type="scientific">Photobacterium jeanii</name>
    <dbReference type="NCBI Taxonomy" id="858640"/>
    <lineage>
        <taxon>Bacteria</taxon>
        <taxon>Pseudomonadati</taxon>
        <taxon>Pseudomonadota</taxon>
        <taxon>Gammaproteobacteria</taxon>
        <taxon>Vibrionales</taxon>
        <taxon>Vibrionaceae</taxon>
        <taxon>Photobacterium</taxon>
    </lineage>
</organism>
<name>A0A178KMR8_9GAMM</name>
<protein>
    <recommendedName>
        <fullName evidence="7">Outer membrane protein beta-barrel domain-containing protein</fullName>
    </recommendedName>
</protein>
<dbReference type="Pfam" id="PF13505">
    <property type="entry name" value="OMP_b-brl"/>
    <property type="match status" value="1"/>
</dbReference>
<gene>
    <name evidence="8" type="ORF">A3K86_03375</name>
</gene>
<keyword evidence="2" id="KW-1134">Transmembrane beta strand</keyword>
<sequence length="181" mass="20206">MRKKGKIIPLCILGFISSSALSNEAKYENYVSVGLAQMKADQELANTTIEGVGLAYTLFTKDSEWGATGYFEYAASNDNVNSLSIDESMWNLMLGVTYRPADIQWFRFSPMLGIANYNLELDSPNGKNKDSEYGVSFGLDVQVDIPKTSYYVESNYKVIDINGEYSHVDISTLYLGVGYKF</sequence>
<dbReference type="InterPro" id="IPR011250">
    <property type="entry name" value="OMP/PagP_B-barrel"/>
</dbReference>
<dbReference type="AlphaFoldDB" id="A0A178KMR8"/>
<comment type="caution">
    <text evidence="8">The sequence shown here is derived from an EMBL/GenBank/DDBJ whole genome shotgun (WGS) entry which is preliminary data.</text>
</comment>
<dbReference type="InterPro" id="IPR051723">
    <property type="entry name" value="Bact_OM_Invasion-Related"/>
</dbReference>
<dbReference type="SUPFAM" id="SSF56925">
    <property type="entry name" value="OMPA-like"/>
    <property type="match status" value="1"/>
</dbReference>
<feature type="domain" description="Outer membrane protein beta-barrel" evidence="7">
    <location>
        <begin position="10"/>
        <end position="181"/>
    </location>
</feature>
<dbReference type="Gene3D" id="2.40.160.20">
    <property type="match status" value="1"/>
</dbReference>
<comment type="subcellular location">
    <subcellularLocation>
        <location evidence="1">Cell outer membrane</location>
        <topology evidence="1">Multi-pass membrane protein</topology>
    </subcellularLocation>
</comment>
<feature type="signal peptide" evidence="6">
    <location>
        <begin position="1"/>
        <end position="22"/>
    </location>
</feature>
<dbReference type="Proteomes" id="UP000078503">
    <property type="component" value="Unassembled WGS sequence"/>
</dbReference>
<proteinExistence type="predicted"/>
<evidence type="ECO:0000313" key="9">
    <source>
        <dbReference type="Proteomes" id="UP000078503"/>
    </source>
</evidence>
<evidence type="ECO:0000256" key="5">
    <source>
        <dbReference type="ARBA" id="ARBA00023136"/>
    </source>
</evidence>
<dbReference type="STRING" id="858640.A3K86_03375"/>
<dbReference type="InterPro" id="IPR027385">
    <property type="entry name" value="Beta-barrel_OMP"/>
</dbReference>
<evidence type="ECO:0000256" key="1">
    <source>
        <dbReference type="ARBA" id="ARBA00004571"/>
    </source>
</evidence>
<keyword evidence="4 6" id="KW-0732">Signal</keyword>
<evidence type="ECO:0000256" key="3">
    <source>
        <dbReference type="ARBA" id="ARBA00022692"/>
    </source>
</evidence>
<dbReference type="PANTHER" id="PTHR35892">
    <property type="entry name" value="OUTER MEMBRANE PROTEIN PAGN-RELATED"/>
    <property type="match status" value="1"/>
</dbReference>